<dbReference type="Pfam" id="PF00996">
    <property type="entry name" value="GDI"/>
    <property type="match status" value="1"/>
</dbReference>
<dbReference type="PANTHER" id="PTHR11787">
    <property type="entry name" value="RAB GDP-DISSOCIATION INHIBITOR"/>
    <property type="match status" value="1"/>
</dbReference>
<dbReference type="InterPro" id="IPR036188">
    <property type="entry name" value="FAD/NAD-bd_sf"/>
</dbReference>
<dbReference type="PIRSF" id="PIRSF037514">
    <property type="entry name" value="Rab_ger_ger_transf_A_fun"/>
    <property type="match status" value="1"/>
</dbReference>
<sequence>MDTLDNTEWDVLIVGTGLQQSLLALALSRSDKKILHVDDNEYYGGTEAAFSLQEAEEWAKRVSDDSSAAAFTHISIDKPESAESDTTLPSLSFSRSYSLALNPQLIYARSELLQYLVSSKVYRQLDFLAVGSWWVYSPNPETTGAEASTVSESHRSESRRGSLVKVPNGREDVFQDQILDFKAKRALMKFLRFIAEYEEQPEVWTDHRSRPFSAFLSAQFKVPVALQGPLLALTLSPDTSDQTTTEYALPRIARHLRSIGVFGAGFGAVIPKWGGMSELAQVACRACAVGGGVYVLGKGLSQIEENIEAPADDVGVRIKLRLTDGEVLTARYVVGAAETSSPADSSYSKSISIVGSACTPLFPSLGEDTPAPACAVVVFPSGSLPSGSDYQVSTPPVHVFIHNSDTGECPTGQCILYGFTSLGGEDGAKLVKNAVDTLLSTMDITPSPPILWSIHYEQRAASTGPSISTTNDHIINFPPPSLDLAFDGAVLESVKSIWKKIMGDDAGEFLVFDDREANIDDDE</sequence>
<organism evidence="4 5">
    <name type="scientific">Amniculicola lignicola CBS 123094</name>
    <dbReference type="NCBI Taxonomy" id="1392246"/>
    <lineage>
        <taxon>Eukaryota</taxon>
        <taxon>Fungi</taxon>
        <taxon>Dikarya</taxon>
        <taxon>Ascomycota</taxon>
        <taxon>Pezizomycotina</taxon>
        <taxon>Dothideomycetes</taxon>
        <taxon>Pleosporomycetidae</taxon>
        <taxon>Pleosporales</taxon>
        <taxon>Amniculicolaceae</taxon>
        <taxon>Amniculicola</taxon>
    </lineage>
</organism>
<proteinExistence type="inferred from homology"/>
<dbReference type="GO" id="GO:0005968">
    <property type="term" value="C:Rab-protein geranylgeranyltransferase complex"/>
    <property type="evidence" value="ECO:0007669"/>
    <property type="project" value="TreeGrafter"/>
</dbReference>
<dbReference type="GO" id="GO:0005634">
    <property type="term" value="C:nucleus"/>
    <property type="evidence" value="ECO:0007669"/>
    <property type="project" value="TreeGrafter"/>
</dbReference>
<dbReference type="GO" id="GO:0016192">
    <property type="term" value="P:vesicle-mediated transport"/>
    <property type="evidence" value="ECO:0007669"/>
    <property type="project" value="TreeGrafter"/>
</dbReference>
<feature type="region of interest" description="Disordered" evidence="3">
    <location>
        <begin position="142"/>
        <end position="162"/>
    </location>
</feature>
<dbReference type="SUPFAM" id="SSF51905">
    <property type="entry name" value="FAD/NAD(P)-binding domain"/>
    <property type="match status" value="1"/>
</dbReference>
<dbReference type="GO" id="GO:0005092">
    <property type="term" value="F:GDP-dissociation inhibitor activity"/>
    <property type="evidence" value="ECO:0007669"/>
    <property type="project" value="UniProtKB-UniRule"/>
</dbReference>
<dbReference type="FunFam" id="1.10.405.10:FF:000003">
    <property type="entry name" value="Rab proteins geranylgeranyltransferase component A"/>
    <property type="match status" value="1"/>
</dbReference>
<gene>
    <name evidence="4" type="ORF">P154DRAFT_621208</name>
</gene>
<reference evidence="4" key="1">
    <citation type="journal article" date="2020" name="Stud. Mycol.">
        <title>101 Dothideomycetes genomes: a test case for predicting lifestyles and emergence of pathogens.</title>
        <authorList>
            <person name="Haridas S."/>
            <person name="Albert R."/>
            <person name="Binder M."/>
            <person name="Bloem J."/>
            <person name="Labutti K."/>
            <person name="Salamov A."/>
            <person name="Andreopoulos B."/>
            <person name="Baker S."/>
            <person name="Barry K."/>
            <person name="Bills G."/>
            <person name="Bluhm B."/>
            <person name="Cannon C."/>
            <person name="Castanera R."/>
            <person name="Culley D."/>
            <person name="Daum C."/>
            <person name="Ezra D."/>
            <person name="Gonzalez J."/>
            <person name="Henrissat B."/>
            <person name="Kuo A."/>
            <person name="Liang C."/>
            <person name="Lipzen A."/>
            <person name="Lutzoni F."/>
            <person name="Magnuson J."/>
            <person name="Mondo S."/>
            <person name="Nolan M."/>
            <person name="Ohm R."/>
            <person name="Pangilinan J."/>
            <person name="Park H.-J."/>
            <person name="Ramirez L."/>
            <person name="Alfaro M."/>
            <person name="Sun H."/>
            <person name="Tritt A."/>
            <person name="Yoshinaga Y."/>
            <person name="Zwiers L.-H."/>
            <person name="Turgeon B."/>
            <person name="Goodwin S."/>
            <person name="Spatafora J."/>
            <person name="Crous P."/>
            <person name="Grigoriev I."/>
        </authorList>
    </citation>
    <scope>NUCLEOTIDE SEQUENCE</scope>
    <source>
        <strain evidence="4">CBS 123094</strain>
    </source>
</reference>
<accession>A0A6A5WEB7</accession>
<dbReference type="Gene3D" id="3.30.519.10">
    <property type="entry name" value="Guanine Nucleotide Dissociation Inhibitor, domain 2"/>
    <property type="match status" value="1"/>
</dbReference>
<dbReference type="OrthoDB" id="1923006at2759"/>
<evidence type="ECO:0000256" key="2">
    <source>
        <dbReference type="PIRNR" id="PIRNR037514"/>
    </source>
</evidence>
<dbReference type="Gene3D" id="1.10.405.10">
    <property type="entry name" value="Guanine Nucleotide Dissociation Inhibitor, domain 1"/>
    <property type="match status" value="1"/>
</dbReference>
<name>A0A6A5WEB7_9PLEO</name>
<keyword evidence="5" id="KW-1185">Reference proteome</keyword>
<dbReference type="AlphaFoldDB" id="A0A6A5WEB7"/>
<evidence type="ECO:0000313" key="4">
    <source>
        <dbReference type="EMBL" id="KAF1999159.1"/>
    </source>
</evidence>
<dbReference type="GO" id="GO:0005829">
    <property type="term" value="C:cytosol"/>
    <property type="evidence" value="ECO:0007669"/>
    <property type="project" value="TreeGrafter"/>
</dbReference>
<evidence type="ECO:0000313" key="5">
    <source>
        <dbReference type="Proteomes" id="UP000799779"/>
    </source>
</evidence>
<dbReference type="EMBL" id="ML977598">
    <property type="protein sequence ID" value="KAF1999159.1"/>
    <property type="molecule type" value="Genomic_DNA"/>
</dbReference>
<comment type="similarity">
    <text evidence="1 2">Belongs to the Rab GDI family.</text>
</comment>
<dbReference type="GO" id="GO:0007264">
    <property type="term" value="P:small GTPase-mediated signal transduction"/>
    <property type="evidence" value="ECO:0007669"/>
    <property type="project" value="UniProtKB-UniRule"/>
</dbReference>
<dbReference type="Gene3D" id="3.50.50.60">
    <property type="entry name" value="FAD/NAD(P)-binding domain"/>
    <property type="match status" value="1"/>
</dbReference>
<dbReference type="PRINTS" id="PR00891">
    <property type="entry name" value="RABGDIREP"/>
</dbReference>
<dbReference type="Proteomes" id="UP000799779">
    <property type="component" value="Unassembled WGS sequence"/>
</dbReference>
<protein>
    <recommendedName>
        <fullName evidence="2">Rab proteins geranylgeranyltransferase</fullName>
    </recommendedName>
</protein>
<evidence type="ECO:0000256" key="3">
    <source>
        <dbReference type="SAM" id="MobiDB-lite"/>
    </source>
</evidence>
<dbReference type="PANTHER" id="PTHR11787:SF4">
    <property type="entry name" value="CHM, RAB ESCORT PROTEIN 1"/>
    <property type="match status" value="1"/>
</dbReference>
<evidence type="ECO:0000256" key="1">
    <source>
        <dbReference type="ARBA" id="ARBA00005593"/>
    </source>
</evidence>
<dbReference type="InterPro" id="IPR017230">
    <property type="entry name" value="Mrs6"/>
</dbReference>
<dbReference type="InterPro" id="IPR018203">
    <property type="entry name" value="GDP_dissociation_inhibitor"/>
</dbReference>